<dbReference type="RefSeq" id="XP_043014547.1">
    <property type="nucleotide sequence ID" value="XM_043145848.1"/>
</dbReference>
<feature type="compositionally biased region" description="Low complexity" evidence="1">
    <location>
        <begin position="470"/>
        <end position="483"/>
    </location>
</feature>
<feature type="region of interest" description="Disordered" evidence="1">
    <location>
        <begin position="328"/>
        <end position="426"/>
    </location>
</feature>
<evidence type="ECO:0000313" key="3">
    <source>
        <dbReference type="Proteomes" id="UP001049176"/>
    </source>
</evidence>
<evidence type="ECO:0000256" key="1">
    <source>
        <dbReference type="SAM" id="MobiDB-lite"/>
    </source>
</evidence>
<dbReference type="GeneID" id="66069127"/>
<evidence type="ECO:0000313" key="2">
    <source>
        <dbReference type="EMBL" id="KAG7098077.1"/>
    </source>
</evidence>
<dbReference type="Proteomes" id="UP001049176">
    <property type="component" value="Chromosome 1"/>
</dbReference>
<feature type="compositionally biased region" description="Low complexity" evidence="1">
    <location>
        <begin position="344"/>
        <end position="402"/>
    </location>
</feature>
<name>A0A9P7V0N1_9AGAR</name>
<protein>
    <submittedName>
        <fullName evidence="2">Uncharacterized protein</fullName>
    </submittedName>
</protein>
<dbReference type="KEGG" id="more:E1B28_000051"/>
<gene>
    <name evidence="2" type="ORF">E1B28_000051</name>
</gene>
<reference evidence="2" key="1">
    <citation type="journal article" date="2021" name="Genome Biol. Evol.">
        <title>The assembled and annotated genome of the fairy-ring fungus Marasmius oreades.</title>
        <authorList>
            <person name="Hiltunen M."/>
            <person name="Ament-Velasquez S.L."/>
            <person name="Johannesson H."/>
        </authorList>
    </citation>
    <scope>NUCLEOTIDE SEQUENCE</scope>
    <source>
        <strain evidence="2">03SP1</strain>
    </source>
</reference>
<keyword evidence="3" id="KW-1185">Reference proteome</keyword>
<feature type="compositionally biased region" description="Polar residues" evidence="1">
    <location>
        <begin position="328"/>
        <end position="337"/>
    </location>
</feature>
<accession>A0A9P7V0N1</accession>
<dbReference type="OrthoDB" id="3070967at2759"/>
<feature type="region of interest" description="Disordered" evidence="1">
    <location>
        <begin position="535"/>
        <end position="557"/>
    </location>
</feature>
<sequence>MEFSFHSNIDLVDMEDPAKWPLVHQLSWYSPATCNLAAVPEELRVTVETIRKDIKEVLNTSLVDSLATFKSSSASPDILRILFALKCVDIVGRVLNGKNGLLTQHSGLLSGSMQASYIPPPTVKGLKELYTWKVMLQRAFRHLKQLQIDSEAEQIPQLHASHQTEVNVIQTQVDNIAEMLSSVRESHKLLAREQALHNFTSTALFLRFIFLGLDDIPSSQTEFKSALAKIQFNVNLYTDKIWQSLGNYRPPALQAIEDRLWEELIDVVKGLKTSYEALSSFFQFYNEYTFLDEDSLKFFAPKQSLQSSAPKTIQTPDTASVLQEKTLQPSALESNKNPPKRFASVPPVASFSSIPSPSHSSSPGVSSPSHPPSSDVSSPPHLPSSGSSPSPGIGSPSHISLPDILPESRPLLPDVTPVDISPESRPLLPDIFPELFPLLPDVSFESGPSLPVPPPEPCPLLPGTPPESHPPSWSIPSPIPSLSHPHDAPPSGVSASLQEVDQLMHDFDLPPYGPPPPRVDSPFSSITEAEAHYLKEEQERRQTRGKTISYTAMLKGE</sequence>
<feature type="region of interest" description="Disordered" evidence="1">
    <location>
        <begin position="443"/>
        <end position="494"/>
    </location>
</feature>
<organism evidence="2 3">
    <name type="scientific">Marasmius oreades</name>
    <name type="common">fairy-ring Marasmius</name>
    <dbReference type="NCBI Taxonomy" id="181124"/>
    <lineage>
        <taxon>Eukaryota</taxon>
        <taxon>Fungi</taxon>
        <taxon>Dikarya</taxon>
        <taxon>Basidiomycota</taxon>
        <taxon>Agaricomycotina</taxon>
        <taxon>Agaricomycetes</taxon>
        <taxon>Agaricomycetidae</taxon>
        <taxon>Agaricales</taxon>
        <taxon>Marasmiineae</taxon>
        <taxon>Marasmiaceae</taxon>
        <taxon>Marasmius</taxon>
    </lineage>
</organism>
<feature type="compositionally biased region" description="Pro residues" evidence="1">
    <location>
        <begin position="450"/>
        <end position="469"/>
    </location>
</feature>
<dbReference type="AlphaFoldDB" id="A0A9P7V0N1"/>
<proteinExistence type="predicted"/>
<dbReference type="EMBL" id="CM032181">
    <property type="protein sequence ID" value="KAG7098077.1"/>
    <property type="molecule type" value="Genomic_DNA"/>
</dbReference>
<comment type="caution">
    <text evidence="2">The sequence shown here is derived from an EMBL/GenBank/DDBJ whole genome shotgun (WGS) entry which is preliminary data.</text>
</comment>